<name>A0A2L1GPK7_9BACT</name>
<dbReference type="Pfam" id="PF13167">
    <property type="entry name" value="GTP-bdg_N"/>
    <property type="match status" value="1"/>
</dbReference>
<feature type="domain" description="Hflx-type G" evidence="8">
    <location>
        <begin position="376"/>
        <end position="543"/>
    </location>
</feature>
<dbReference type="GO" id="GO:0046872">
    <property type="term" value="F:metal ion binding"/>
    <property type="evidence" value="ECO:0007669"/>
    <property type="project" value="UniProtKB-KW"/>
</dbReference>
<dbReference type="HAMAP" id="MF_00900">
    <property type="entry name" value="GTPase_HflX"/>
    <property type="match status" value="1"/>
</dbReference>
<evidence type="ECO:0000313" key="9">
    <source>
        <dbReference type="EMBL" id="AVD71612.1"/>
    </source>
</evidence>
<keyword evidence="2" id="KW-0479">Metal-binding</keyword>
<dbReference type="PROSITE" id="PS51705">
    <property type="entry name" value="G_HFLX"/>
    <property type="match status" value="1"/>
</dbReference>
<accession>A0A2L1GPK7</accession>
<keyword evidence="7" id="KW-0175">Coiled coil</keyword>
<dbReference type="Gene3D" id="3.40.50.11060">
    <property type="entry name" value="GTPase HflX, N-terminal domain"/>
    <property type="match status" value="1"/>
</dbReference>
<comment type="similarity">
    <text evidence="6">Belongs to the TRAFAC class OBG-HflX-like GTPase superfamily. HflX GTPase family.</text>
</comment>
<dbReference type="AlphaFoldDB" id="A0A2L1GPK7"/>
<dbReference type="Gene3D" id="3.40.50.300">
    <property type="entry name" value="P-loop containing nucleotide triphosphate hydrolases"/>
    <property type="match status" value="1"/>
</dbReference>
<dbReference type="InterPro" id="IPR042108">
    <property type="entry name" value="GTPase_HflX_N_sf"/>
</dbReference>
<gene>
    <name evidence="6" type="primary">hflX</name>
    <name evidence="9" type="ORF">CAY53_09130</name>
</gene>
<dbReference type="OrthoDB" id="9812272at2"/>
<dbReference type="SUPFAM" id="SSF52540">
    <property type="entry name" value="P-loop containing nucleoside triphosphate hydrolases"/>
    <property type="match status" value="1"/>
</dbReference>
<dbReference type="Proteomes" id="UP000239867">
    <property type="component" value="Chromosome"/>
</dbReference>
<protein>
    <recommendedName>
        <fullName evidence="6">GTPase HflX</fullName>
    </recommendedName>
    <alternativeName>
        <fullName evidence="6">GTP-binding protein HflX</fullName>
    </alternativeName>
</protein>
<dbReference type="Gene3D" id="6.10.250.2860">
    <property type="match status" value="1"/>
</dbReference>
<comment type="subunit">
    <text evidence="6">Monomer. Associates with the 50S ribosomal subunit.</text>
</comment>
<evidence type="ECO:0000256" key="1">
    <source>
        <dbReference type="ARBA" id="ARBA00022490"/>
    </source>
</evidence>
<dbReference type="Pfam" id="PF01926">
    <property type="entry name" value="MMR_HSR1"/>
    <property type="match status" value="1"/>
</dbReference>
<dbReference type="GO" id="GO:0003924">
    <property type="term" value="F:GTPase activity"/>
    <property type="evidence" value="ECO:0007669"/>
    <property type="project" value="UniProtKB-UniRule"/>
</dbReference>
<dbReference type="GO" id="GO:0005737">
    <property type="term" value="C:cytoplasm"/>
    <property type="evidence" value="ECO:0007669"/>
    <property type="project" value="UniProtKB-SubCell"/>
</dbReference>
<dbReference type="KEGG" id="deo:CAY53_09130"/>
<dbReference type="InterPro" id="IPR027417">
    <property type="entry name" value="P-loop_NTPase"/>
</dbReference>
<evidence type="ECO:0000256" key="6">
    <source>
        <dbReference type="HAMAP-Rule" id="MF_00900"/>
    </source>
</evidence>
<evidence type="ECO:0000256" key="2">
    <source>
        <dbReference type="ARBA" id="ARBA00022723"/>
    </source>
</evidence>
<dbReference type="RefSeq" id="WP_104936858.1">
    <property type="nucleotide sequence ID" value="NZ_CP021255.1"/>
</dbReference>
<evidence type="ECO:0000256" key="4">
    <source>
        <dbReference type="ARBA" id="ARBA00022842"/>
    </source>
</evidence>
<dbReference type="Pfam" id="PF16360">
    <property type="entry name" value="GTP-bdg_M"/>
    <property type="match status" value="1"/>
</dbReference>
<dbReference type="InterPro" id="IPR032305">
    <property type="entry name" value="GTP-bd_M"/>
</dbReference>
<proteinExistence type="inferred from homology"/>
<dbReference type="InterPro" id="IPR016496">
    <property type="entry name" value="GTPase_HflX"/>
</dbReference>
<dbReference type="CDD" id="cd01878">
    <property type="entry name" value="HflX"/>
    <property type="match status" value="1"/>
</dbReference>
<evidence type="ECO:0000256" key="5">
    <source>
        <dbReference type="ARBA" id="ARBA00023134"/>
    </source>
</evidence>
<dbReference type="FunFam" id="3.40.50.11060:FF:000001">
    <property type="entry name" value="GTPase HflX"/>
    <property type="match status" value="1"/>
</dbReference>
<dbReference type="InterPro" id="IPR025121">
    <property type="entry name" value="GTPase_HflX_N"/>
</dbReference>
<keyword evidence="1 6" id="KW-0963">Cytoplasm</keyword>
<keyword evidence="5 6" id="KW-0342">GTP-binding</keyword>
<sequence>MTSISGNTTGLKPAQQRALERLAERRIAQGDIIDRETARQLAALSFALNRQLGLLIHRSGQIACLMVGDFGRITFPALAGLGSGKRLRGLRCVRTTLGQTGITDEDVMDLACLRLDLFSVLSLRDGLPDRLFTAHLIPQNRAGRDWAELPPVHPANQSGSCLALIEALEDEFARTTPLAAVDAGKDRAILVSVSTAPRQEAEASLNELAELARSAGVVVLDRVLQRRRQLHPRFLMGQGKLLEIMLASVRLAANLLIFDQELTPSQMRSITDHSDLRVIDRTQLILDIFARRARSREGKLQIEMAQLKYMLPRLGTRDDALSRLTGGIGARGPGETRLEIDKRRINDRIARLARELKNVGQERYRRRGRRRKREVPVISLVGYTNAGKSTLLNTLTHSDILAEDLLFATLDPSSRRLRFPEDMEVIITDTVGFIRNLPAELLKAFASTLEELREADLILHVIDRANPEWRQQAEVVADLLTRLELDSIPSIRVLNKMDLLGEAEKEKALQEGALHGDIGISAMDSASLRPLLGRAEKLLRSQSDRQFFASAQVLK</sequence>
<dbReference type="PANTHER" id="PTHR10229:SF0">
    <property type="entry name" value="GTP-BINDING PROTEIN 6-RELATED"/>
    <property type="match status" value="1"/>
</dbReference>
<evidence type="ECO:0000259" key="8">
    <source>
        <dbReference type="PROSITE" id="PS51705"/>
    </source>
</evidence>
<keyword evidence="4" id="KW-0460">Magnesium</keyword>
<dbReference type="EMBL" id="CP021255">
    <property type="protein sequence ID" value="AVD71612.1"/>
    <property type="molecule type" value="Genomic_DNA"/>
</dbReference>
<comment type="function">
    <text evidence="6">GTPase that associates with the 50S ribosomal subunit and may have a role during protein synthesis or ribosome biogenesis.</text>
</comment>
<dbReference type="InterPro" id="IPR006073">
    <property type="entry name" value="GTP-bd"/>
</dbReference>
<dbReference type="GO" id="GO:0005525">
    <property type="term" value="F:GTP binding"/>
    <property type="evidence" value="ECO:0007669"/>
    <property type="project" value="UniProtKB-UniRule"/>
</dbReference>
<dbReference type="NCBIfam" id="TIGR03156">
    <property type="entry name" value="GTP_HflX"/>
    <property type="match status" value="1"/>
</dbReference>
<feature type="coiled-coil region" evidence="7">
    <location>
        <begin position="335"/>
        <end position="362"/>
    </location>
</feature>
<reference evidence="9" key="1">
    <citation type="submission" date="2017-05" db="EMBL/GenBank/DDBJ databases">
        <authorList>
            <person name="Song R."/>
            <person name="Chenine A.L."/>
            <person name="Ruprecht R.M."/>
        </authorList>
    </citation>
    <scope>NUCLEOTIDE SEQUENCE</scope>
    <source>
        <strain evidence="9">ORNL</strain>
    </source>
</reference>
<dbReference type="PRINTS" id="PR00326">
    <property type="entry name" value="GTP1OBG"/>
</dbReference>
<dbReference type="InterPro" id="IPR030394">
    <property type="entry name" value="G_HFLX_dom"/>
</dbReference>
<evidence type="ECO:0000256" key="7">
    <source>
        <dbReference type="SAM" id="Coils"/>
    </source>
</evidence>
<evidence type="ECO:0000313" key="10">
    <source>
        <dbReference type="Proteomes" id="UP000239867"/>
    </source>
</evidence>
<comment type="subcellular location">
    <subcellularLocation>
        <location evidence="6">Cytoplasm</location>
    </subcellularLocation>
    <text evidence="6">May associate with membranes.</text>
</comment>
<reference evidence="9" key="2">
    <citation type="journal article" date="2018" name="MBio">
        <title>Insights into the evolution of host association through the isolation and characterization of a novel human periodontal pathobiont, Desulfobulbus oralis.</title>
        <authorList>
            <person name="Cross K.L."/>
            <person name="Chirania P."/>
            <person name="Xiong W."/>
            <person name="Beall C.J."/>
            <person name="Elkins J.G."/>
            <person name="Giannone R.J."/>
            <person name="Griffen A.L."/>
            <person name="Guss A.M."/>
            <person name="Hettich R.L."/>
            <person name="Joshi S.S."/>
            <person name="Mokrzan E.M."/>
            <person name="Martin R.K."/>
            <person name="Zhulin I.B."/>
            <person name="Leys E.J."/>
            <person name="Podar M."/>
        </authorList>
    </citation>
    <scope>NUCLEOTIDE SEQUENCE [LARGE SCALE GENOMIC DNA]</scope>
    <source>
        <strain evidence="9">ORNL</strain>
    </source>
</reference>
<dbReference type="GO" id="GO:0043022">
    <property type="term" value="F:ribosome binding"/>
    <property type="evidence" value="ECO:0007669"/>
    <property type="project" value="TreeGrafter"/>
</dbReference>
<organism evidence="9 10">
    <name type="scientific">Desulfobulbus oralis</name>
    <dbReference type="NCBI Taxonomy" id="1986146"/>
    <lineage>
        <taxon>Bacteria</taxon>
        <taxon>Pseudomonadati</taxon>
        <taxon>Thermodesulfobacteriota</taxon>
        <taxon>Desulfobulbia</taxon>
        <taxon>Desulfobulbales</taxon>
        <taxon>Desulfobulbaceae</taxon>
        <taxon>Desulfobulbus</taxon>
    </lineage>
</organism>
<evidence type="ECO:0000256" key="3">
    <source>
        <dbReference type="ARBA" id="ARBA00022741"/>
    </source>
</evidence>
<dbReference type="PANTHER" id="PTHR10229">
    <property type="entry name" value="GTP-BINDING PROTEIN HFLX"/>
    <property type="match status" value="1"/>
</dbReference>
<keyword evidence="10" id="KW-1185">Reference proteome</keyword>
<keyword evidence="3 6" id="KW-0547">Nucleotide-binding</keyword>